<dbReference type="EMBL" id="BRLB01000001">
    <property type="protein sequence ID" value="GKX27960.1"/>
    <property type="molecule type" value="Genomic_DNA"/>
</dbReference>
<dbReference type="PANTHER" id="PTHR43108:SF6">
    <property type="entry name" value="N-SULPHOGLUCOSAMINE SULPHOHYDROLASE"/>
    <property type="match status" value="1"/>
</dbReference>
<evidence type="ECO:0000256" key="2">
    <source>
        <dbReference type="ARBA" id="ARBA00022729"/>
    </source>
</evidence>
<dbReference type="PROSITE" id="PS00523">
    <property type="entry name" value="SULFATASE_1"/>
    <property type="match status" value="1"/>
</dbReference>
<dbReference type="Proteomes" id="UP001144256">
    <property type="component" value="Unassembled WGS sequence"/>
</dbReference>
<keyword evidence="7" id="KW-1185">Reference proteome</keyword>
<dbReference type="InterPro" id="IPR017850">
    <property type="entry name" value="Alkaline_phosphatase_core_sf"/>
</dbReference>
<proteinExistence type="inferred from homology"/>
<gene>
    <name evidence="6" type="ORF">SH1V18_04400</name>
</gene>
<sequence>MGEKKRPNILFIMSDDHSANAISCYNSILSSIFKTPNLDRLGEEGKRLDGFYATNSICTPARATIMTGQYGNVNGVRTLEDKWNPLETLNLAQILQDNNYKTGMLGKWHLGCEPIGFDDYKYLTDGYGQGVYFNPSFKEKDKGEVRYEGYVSDIITDMSIDWIKNRDSDKPFFLMCHHKAPHDFWEYHERYEHLFDDIDIPIPDSLFEDRSHRSEASRDFGSSVTPRSKIRSLYEDFCKKDYITGPLENTENMTFEEKGIAAYEKYIKDYLRTVASIDDSVGRILEELENEGIIDDTIVIYTSDQGMFLGEHDYQDKRWSYEESLKAPFLIRYPKLIKEKTNSKRLVANIDIAPTLLDIAGIDIPEEMQGISVKNMLANDEPTRDAVYFRYWMHLAHRHHNPAHYGIRTDKWKLIFYYGLGLDASGASSEKTPSGWELYDMENDPKELHNLYDNPSYIETIKELKEKLIELKAKYKDQDYGYQELIEVYNSTK</sequence>
<evidence type="ECO:0000256" key="3">
    <source>
        <dbReference type="ARBA" id="ARBA00022801"/>
    </source>
</evidence>
<dbReference type="InterPro" id="IPR000917">
    <property type="entry name" value="Sulfatase_N"/>
</dbReference>
<organism evidence="6 7">
    <name type="scientific">Vallitalea longa</name>
    <dbReference type="NCBI Taxonomy" id="2936439"/>
    <lineage>
        <taxon>Bacteria</taxon>
        <taxon>Bacillati</taxon>
        <taxon>Bacillota</taxon>
        <taxon>Clostridia</taxon>
        <taxon>Lachnospirales</taxon>
        <taxon>Vallitaleaceae</taxon>
        <taxon>Vallitalea</taxon>
    </lineage>
</organism>
<dbReference type="PANTHER" id="PTHR43108">
    <property type="entry name" value="N-ACETYLGLUCOSAMINE-6-SULFATASE FAMILY MEMBER"/>
    <property type="match status" value="1"/>
</dbReference>
<reference evidence="6" key="1">
    <citation type="submission" date="2022-06" db="EMBL/GenBank/DDBJ databases">
        <title>Vallitalea longa sp. nov., an anaerobic bacterium isolated from marine sediment.</title>
        <authorList>
            <person name="Hirano S."/>
            <person name="Terahara T."/>
            <person name="Mori K."/>
            <person name="Hamada M."/>
            <person name="Matsumoto R."/>
            <person name="Kobayashi T."/>
        </authorList>
    </citation>
    <scope>NUCLEOTIDE SEQUENCE</scope>
    <source>
        <strain evidence="6">SH18-1</strain>
    </source>
</reference>
<dbReference type="RefSeq" id="WP_281811776.1">
    <property type="nucleotide sequence ID" value="NZ_BRLB01000001.1"/>
</dbReference>
<comment type="similarity">
    <text evidence="1">Belongs to the sulfatase family.</text>
</comment>
<evidence type="ECO:0000313" key="6">
    <source>
        <dbReference type="EMBL" id="GKX27960.1"/>
    </source>
</evidence>
<evidence type="ECO:0000259" key="5">
    <source>
        <dbReference type="Pfam" id="PF00884"/>
    </source>
</evidence>
<comment type="caution">
    <text evidence="6">The sequence shown here is derived from an EMBL/GenBank/DDBJ whole genome shotgun (WGS) entry which is preliminary data.</text>
</comment>
<feature type="domain" description="Sulfatase N-terminal" evidence="5">
    <location>
        <begin position="7"/>
        <end position="362"/>
    </location>
</feature>
<keyword evidence="3" id="KW-0378">Hydrolase</keyword>
<dbReference type="SUPFAM" id="SSF53649">
    <property type="entry name" value="Alkaline phosphatase-like"/>
    <property type="match status" value="1"/>
</dbReference>
<dbReference type="Gene3D" id="3.40.720.10">
    <property type="entry name" value="Alkaline Phosphatase, subunit A"/>
    <property type="match status" value="1"/>
</dbReference>
<protein>
    <submittedName>
        <fullName evidence="6">Acetylglucosamine-6-sulfatase</fullName>
    </submittedName>
</protein>
<evidence type="ECO:0000256" key="4">
    <source>
        <dbReference type="ARBA" id="ARBA00023180"/>
    </source>
</evidence>
<dbReference type="CDD" id="cd16031">
    <property type="entry name" value="G6S_like"/>
    <property type="match status" value="1"/>
</dbReference>
<accession>A0A9W6DDD3</accession>
<dbReference type="InterPro" id="IPR024607">
    <property type="entry name" value="Sulfatase_CS"/>
</dbReference>
<evidence type="ECO:0000313" key="7">
    <source>
        <dbReference type="Proteomes" id="UP001144256"/>
    </source>
</evidence>
<dbReference type="GO" id="GO:0016787">
    <property type="term" value="F:hydrolase activity"/>
    <property type="evidence" value="ECO:0007669"/>
    <property type="project" value="UniProtKB-KW"/>
</dbReference>
<keyword evidence="4" id="KW-0325">Glycoprotein</keyword>
<keyword evidence="2" id="KW-0732">Signal</keyword>
<dbReference type="Pfam" id="PF00884">
    <property type="entry name" value="Sulfatase"/>
    <property type="match status" value="1"/>
</dbReference>
<name>A0A9W6DDD3_9FIRM</name>
<evidence type="ECO:0000256" key="1">
    <source>
        <dbReference type="ARBA" id="ARBA00008779"/>
    </source>
</evidence>
<dbReference type="AlphaFoldDB" id="A0A9W6DDD3"/>